<dbReference type="InterPro" id="IPR011066">
    <property type="entry name" value="MscS_channel_C_sf"/>
</dbReference>
<comment type="similarity">
    <text evidence="6">Belongs to the MscS (TC 1.A.23) family.</text>
</comment>
<feature type="coiled-coil region" evidence="7">
    <location>
        <begin position="287"/>
        <end position="314"/>
    </location>
</feature>
<dbReference type="AlphaFoldDB" id="A0A1M5JT02"/>
<protein>
    <recommendedName>
        <fullName evidence="6">Small-conductance mechanosensitive channel</fullName>
    </recommendedName>
</protein>
<keyword evidence="5 6" id="KW-0472">Membrane</keyword>
<dbReference type="Pfam" id="PF00924">
    <property type="entry name" value="MS_channel_2nd"/>
    <property type="match status" value="1"/>
</dbReference>
<gene>
    <name evidence="10" type="ORF">SAMN05216361_2244</name>
</gene>
<dbReference type="GO" id="GO:0008381">
    <property type="term" value="F:mechanosensitive monoatomic ion channel activity"/>
    <property type="evidence" value="ECO:0007669"/>
    <property type="project" value="InterPro"/>
</dbReference>
<keyword evidence="6" id="KW-0997">Cell inner membrane</keyword>
<proteinExistence type="inferred from homology"/>
<feature type="transmembrane region" description="Helical" evidence="6">
    <location>
        <begin position="72"/>
        <end position="101"/>
    </location>
</feature>
<keyword evidence="4 6" id="KW-1133">Transmembrane helix</keyword>
<evidence type="ECO:0000256" key="5">
    <source>
        <dbReference type="ARBA" id="ARBA00023136"/>
    </source>
</evidence>
<comment type="subunit">
    <text evidence="6">Homoheptamer.</text>
</comment>
<evidence type="ECO:0000259" key="9">
    <source>
        <dbReference type="Pfam" id="PF00924"/>
    </source>
</evidence>
<dbReference type="InterPro" id="IPR045275">
    <property type="entry name" value="MscS_archaea/bacteria_type"/>
</dbReference>
<evidence type="ECO:0000256" key="8">
    <source>
        <dbReference type="SAM" id="MobiDB-lite"/>
    </source>
</evidence>
<keyword evidence="3 6" id="KW-0812">Transmembrane</keyword>
<dbReference type="STRING" id="634436.SAMN05216361_2244"/>
<organism evidence="10 11">
    <name type="scientific">Marisediminitalea aggregata</name>
    <dbReference type="NCBI Taxonomy" id="634436"/>
    <lineage>
        <taxon>Bacteria</taxon>
        <taxon>Pseudomonadati</taxon>
        <taxon>Pseudomonadota</taxon>
        <taxon>Gammaproteobacteria</taxon>
        <taxon>Alteromonadales</taxon>
        <taxon>Alteromonadaceae</taxon>
        <taxon>Marisediminitalea</taxon>
    </lineage>
</organism>
<reference evidence="11" key="1">
    <citation type="submission" date="2016-11" db="EMBL/GenBank/DDBJ databases">
        <authorList>
            <person name="Varghese N."/>
            <person name="Submissions S."/>
        </authorList>
    </citation>
    <scope>NUCLEOTIDE SEQUENCE [LARGE SCALE GENOMIC DNA]</scope>
    <source>
        <strain evidence="11">CGMCC 1.8995</strain>
    </source>
</reference>
<evidence type="ECO:0000313" key="10">
    <source>
        <dbReference type="EMBL" id="SHG43674.1"/>
    </source>
</evidence>
<feature type="transmembrane region" description="Helical" evidence="6">
    <location>
        <begin position="6"/>
        <end position="29"/>
    </location>
</feature>
<dbReference type="PANTHER" id="PTHR30221:SF18">
    <property type="entry name" value="SLL0590 PROTEIN"/>
    <property type="match status" value="1"/>
</dbReference>
<name>A0A1M5JT02_9ALTE</name>
<comment type="subcellular location">
    <subcellularLocation>
        <location evidence="6">Cell inner membrane</location>
        <topology evidence="6">Multi-pass membrane protein</topology>
    </subcellularLocation>
    <subcellularLocation>
        <location evidence="1">Cell membrane</location>
        <topology evidence="1">Multi-pass membrane protein</topology>
    </subcellularLocation>
</comment>
<comment type="function">
    <text evidence="6">Mechanosensitive channel that participates in the regulation of osmotic pressure changes within the cell, opening in response to stretch forces in the membrane lipid bilayer, without the need for other proteins. Contributes to normal resistance to hypoosmotic shock. Forms an ion channel of 1.0 nanosiemens conductance with a slight preference for anions.</text>
</comment>
<feature type="transmembrane region" description="Helical" evidence="6">
    <location>
        <begin position="41"/>
        <end position="60"/>
    </location>
</feature>
<evidence type="ECO:0000256" key="6">
    <source>
        <dbReference type="RuleBase" id="RU369025"/>
    </source>
</evidence>
<dbReference type="InterPro" id="IPR010920">
    <property type="entry name" value="LSM_dom_sf"/>
</dbReference>
<dbReference type="InterPro" id="IPR023408">
    <property type="entry name" value="MscS_beta-dom_sf"/>
</dbReference>
<evidence type="ECO:0000256" key="7">
    <source>
        <dbReference type="SAM" id="Coils"/>
    </source>
</evidence>
<dbReference type="PANTHER" id="PTHR30221">
    <property type="entry name" value="SMALL-CONDUCTANCE MECHANOSENSITIVE CHANNEL"/>
    <property type="match status" value="1"/>
</dbReference>
<keyword evidence="6" id="KW-0406">Ion transport</keyword>
<dbReference type="Proteomes" id="UP000184520">
    <property type="component" value="Unassembled WGS sequence"/>
</dbReference>
<keyword evidence="6" id="KW-0813">Transport</keyword>
<dbReference type="SUPFAM" id="SSF82689">
    <property type="entry name" value="Mechanosensitive channel protein MscS (YggB), C-terminal domain"/>
    <property type="match status" value="1"/>
</dbReference>
<sequence>MAHLADYIPSLLTLCVIGLGLAFFHWLLIRRNTHLTSDQRLPRQLIMLLLTFVSVIAFVLSLPLSEAIQNQILALIGILLSGVIAFSSTTIVSNVMAGLVLRFNKPFRLGDFVRVNGFSGRVAEMGLLETEIQTETRELIAFANTILINSPVTVVRSSGAIVSVELSLGYEIHHSKVEQHLLQAGTEAGLEEPFVQVISLGDFSVTYRIAGLLTDVKSMISARSKLHKAVLDCLHNANIEIVSPTFVNSRPQPDDRVMIPVRQRIVQVNEPDAPRPEDILFDKAEEAEAIQRDKMTVEAELAAIQEQLSGADSEQKDALKARRDELKAQLAELATPVKEEAEQIESAPGITKSPDAE</sequence>
<evidence type="ECO:0000256" key="4">
    <source>
        <dbReference type="ARBA" id="ARBA00022989"/>
    </source>
</evidence>
<feature type="domain" description="Mechanosensitive ion channel MscS" evidence="9">
    <location>
        <begin position="90"/>
        <end position="152"/>
    </location>
</feature>
<dbReference type="OrthoDB" id="9780668at2"/>
<evidence type="ECO:0000256" key="1">
    <source>
        <dbReference type="ARBA" id="ARBA00004651"/>
    </source>
</evidence>
<dbReference type="EMBL" id="FQWD01000003">
    <property type="protein sequence ID" value="SHG43674.1"/>
    <property type="molecule type" value="Genomic_DNA"/>
</dbReference>
<keyword evidence="11" id="KW-1185">Reference proteome</keyword>
<evidence type="ECO:0000256" key="3">
    <source>
        <dbReference type="ARBA" id="ARBA00022692"/>
    </source>
</evidence>
<dbReference type="SUPFAM" id="SSF50182">
    <property type="entry name" value="Sm-like ribonucleoproteins"/>
    <property type="match status" value="1"/>
</dbReference>
<dbReference type="Gene3D" id="2.30.30.60">
    <property type="match status" value="1"/>
</dbReference>
<dbReference type="GO" id="GO:0005886">
    <property type="term" value="C:plasma membrane"/>
    <property type="evidence" value="ECO:0007669"/>
    <property type="project" value="UniProtKB-SubCell"/>
</dbReference>
<evidence type="ECO:0000313" key="11">
    <source>
        <dbReference type="Proteomes" id="UP000184520"/>
    </source>
</evidence>
<keyword evidence="6" id="KW-0407">Ion channel</keyword>
<accession>A0A1M5JT02</accession>
<keyword evidence="7" id="KW-0175">Coiled coil</keyword>
<dbReference type="InterPro" id="IPR006685">
    <property type="entry name" value="MscS_channel_2nd"/>
</dbReference>
<feature type="region of interest" description="Disordered" evidence="8">
    <location>
        <begin position="333"/>
        <end position="357"/>
    </location>
</feature>
<evidence type="ECO:0000256" key="2">
    <source>
        <dbReference type="ARBA" id="ARBA00022475"/>
    </source>
</evidence>
<comment type="caution">
    <text evidence="6">Lacks conserved residue(s) required for the propagation of feature annotation.</text>
</comment>
<dbReference type="RefSeq" id="WP_073322358.1">
    <property type="nucleotide sequence ID" value="NZ_FQWD01000003.1"/>
</dbReference>
<keyword evidence="2" id="KW-1003">Cell membrane</keyword>